<dbReference type="AlphaFoldDB" id="A0A1W9I0T6"/>
<dbReference type="InterPro" id="IPR036291">
    <property type="entry name" value="NAD(P)-bd_dom_sf"/>
</dbReference>
<dbReference type="Proteomes" id="UP000192872">
    <property type="component" value="Unassembled WGS sequence"/>
</dbReference>
<dbReference type="NCBIfam" id="TIGR03025">
    <property type="entry name" value="EPS_sugtrans"/>
    <property type="match status" value="1"/>
</dbReference>
<keyword evidence="7" id="KW-0270">Exopolysaccharide synthesis</keyword>
<evidence type="ECO:0000256" key="4">
    <source>
        <dbReference type="ARBA" id="ARBA00022692"/>
    </source>
</evidence>
<keyword evidence="6 8" id="KW-0472">Membrane</keyword>
<evidence type="ECO:0000256" key="8">
    <source>
        <dbReference type="SAM" id="Phobius"/>
    </source>
</evidence>
<dbReference type="NCBIfam" id="TIGR03023">
    <property type="entry name" value="WcaJ_sugtrans"/>
    <property type="match status" value="1"/>
</dbReference>
<dbReference type="GO" id="GO:0000271">
    <property type="term" value="P:polysaccharide biosynthetic process"/>
    <property type="evidence" value="ECO:0007669"/>
    <property type="project" value="UniProtKB-KW"/>
</dbReference>
<feature type="transmembrane region" description="Helical" evidence="8">
    <location>
        <begin position="74"/>
        <end position="94"/>
    </location>
</feature>
<proteinExistence type="inferred from homology"/>
<evidence type="ECO:0000313" key="11">
    <source>
        <dbReference type="Proteomes" id="UP000192872"/>
    </source>
</evidence>
<keyword evidence="5 8" id="KW-1133">Transmembrane helix</keyword>
<evidence type="ECO:0000259" key="9">
    <source>
        <dbReference type="Pfam" id="PF02397"/>
    </source>
</evidence>
<organism evidence="10 11">
    <name type="scientific">Candidatus Raskinella chloraquaticus</name>
    <dbReference type="NCBI Taxonomy" id="1951219"/>
    <lineage>
        <taxon>Bacteria</taxon>
        <taxon>Pseudomonadati</taxon>
        <taxon>Pseudomonadota</taxon>
        <taxon>Alphaproteobacteria</taxon>
        <taxon>Hyphomicrobiales</taxon>
        <taxon>Phreatobacteraceae</taxon>
        <taxon>Candidatus Raskinella</taxon>
    </lineage>
</organism>
<dbReference type="InterPro" id="IPR017475">
    <property type="entry name" value="EPS_sugar_tfrase"/>
</dbReference>
<feature type="transmembrane region" description="Helical" evidence="8">
    <location>
        <begin position="138"/>
        <end position="156"/>
    </location>
</feature>
<dbReference type="STRING" id="1827387.A4S15_05270"/>
<feature type="transmembrane region" description="Helical" evidence="8">
    <location>
        <begin position="101"/>
        <end position="126"/>
    </location>
</feature>
<dbReference type="PANTHER" id="PTHR30576">
    <property type="entry name" value="COLANIC BIOSYNTHESIS UDP-GLUCOSE LIPID CARRIER TRANSFERASE"/>
    <property type="match status" value="1"/>
</dbReference>
<name>A0A1W9I0T6_9HYPH</name>
<comment type="similarity">
    <text evidence="2">Belongs to the bacterial sugar transferase family.</text>
</comment>
<dbReference type="PANTHER" id="PTHR30576:SF0">
    <property type="entry name" value="UNDECAPRENYL-PHOSPHATE N-ACETYLGALACTOSAMINYL 1-PHOSPHATE TRANSFERASE-RELATED"/>
    <property type="match status" value="1"/>
</dbReference>
<dbReference type="SUPFAM" id="SSF51735">
    <property type="entry name" value="NAD(P)-binding Rossmann-fold domains"/>
    <property type="match status" value="1"/>
</dbReference>
<reference evidence="10 11" key="1">
    <citation type="journal article" date="2017" name="Water Res.">
        <title>Comammox in drinking water systems.</title>
        <authorList>
            <person name="Wang Y."/>
            <person name="Ma L."/>
            <person name="Mao Y."/>
            <person name="Jiang X."/>
            <person name="Xia Y."/>
            <person name="Yu K."/>
            <person name="Li B."/>
            <person name="Zhang T."/>
        </authorList>
    </citation>
    <scope>NUCLEOTIDE SEQUENCE [LARGE SCALE GENOMIC DNA]</scope>
    <source>
        <strain evidence="10">SG_bin8</strain>
    </source>
</reference>
<protein>
    <submittedName>
        <fullName evidence="10">Undecaprenyl-phosphate glucose phosphotransferase</fullName>
    </submittedName>
</protein>
<dbReference type="InterPro" id="IPR017473">
    <property type="entry name" value="Undecaprenyl-P_gluc_Ptfrase"/>
</dbReference>
<evidence type="ECO:0000256" key="2">
    <source>
        <dbReference type="ARBA" id="ARBA00006464"/>
    </source>
</evidence>
<dbReference type="InterPro" id="IPR003362">
    <property type="entry name" value="Bact_transf"/>
</dbReference>
<evidence type="ECO:0000256" key="3">
    <source>
        <dbReference type="ARBA" id="ARBA00022679"/>
    </source>
</evidence>
<accession>A0A1W9I0T6</accession>
<keyword evidence="3 10" id="KW-0808">Transferase</keyword>
<gene>
    <name evidence="10" type="ORF">A4S15_05270</name>
</gene>
<dbReference type="GO" id="GO:0016020">
    <property type="term" value="C:membrane"/>
    <property type="evidence" value="ECO:0007669"/>
    <property type="project" value="UniProtKB-SubCell"/>
</dbReference>
<feature type="domain" description="Bacterial sugar transferase" evidence="9">
    <location>
        <begin position="303"/>
        <end position="491"/>
    </location>
</feature>
<evidence type="ECO:0000313" key="10">
    <source>
        <dbReference type="EMBL" id="OQW53187.1"/>
    </source>
</evidence>
<comment type="subcellular location">
    <subcellularLocation>
        <location evidence="1">Membrane</location>
        <topology evidence="1">Multi-pass membrane protein</topology>
    </subcellularLocation>
</comment>
<dbReference type="EMBL" id="LWDL01000010">
    <property type="protein sequence ID" value="OQW53187.1"/>
    <property type="molecule type" value="Genomic_DNA"/>
</dbReference>
<evidence type="ECO:0000256" key="6">
    <source>
        <dbReference type="ARBA" id="ARBA00023136"/>
    </source>
</evidence>
<keyword evidence="4 8" id="KW-0812">Transmembrane</keyword>
<dbReference type="RefSeq" id="WP_376800976.1">
    <property type="nucleotide sequence ID" value="NZ_DBNB01000038.1"/>
</dbReference>
<dbReference type="Gene3D" id="3.40.50.720">
    <property type="entry name" value="NAD(P)-binding Rossmann-like Domain"/>
    <property type="match status" value="1"/>
</dbReference>
<comment type="caution">
    <text evidence="10">The sequence shown here is derived from an EMBL/GenBank/DDBJ whole genome shotgun (WGS) entry which is preliminary data.</text>
</comment>
<dbReference type="Pfam" id="PF02397">
    <property type="entry name" value="Bac_transf"/>
    <property type="match status" value="1"/>
</dbReference>
<evidence type="ECO:0000256" key="5">
    <source>
        <dbReference type="ARBA" id="ARBA00022989"/>
    </source>
</evidence>
<feature type="transmembrane region" description="Helical" evidence="8">
    <location>
        <begin position="309"/>
        <end position="329"/>
    </location>
</feature>
<evidence type="ECO:0000256" key="1">
    <source>
        <dbReference type="ARBA" id="ARBA00004141"/>
    </source>
</evidence>
<sequence>MSDVSISGPLADGLAGPSGSLSQRGLATGQTAPVSLSAVSLIARAVDCAFLITLGLAVRWLYDTGEQDIAIQYWLAIPGVATLTIWLAGLFHAYRGASLKSLLVSIPSVLAAWIIALLVLLTIAFFLRAGSDFSRLWLGLWFVSGSAGLVASRLVWRARITALANSGRLDRNAVIVGGGDSAIRLIRALETSRTAGIRIVGLFDDRGHDRSAVANYPTLGSFDDLVAFARTSRVDLLIIALPMTAEARLMHLLKKLWVLPVDIRVSALSSRLRFRPRAYSYIGDVPFLDIFDKPLSASGAIAKTVFDRVIGVLALIALSPVMAAVALAVKVTSPGPVLFRQKRYGFNNELIEVYKFRSMYSEQSDANATRLVTRGDPRVTPLGRFIRKTSLDELPQLFNVVFKGNLSLVGPRPHAVHAKAADALYQDVVDGYYARHKMKPGITGWAQINGWRGETDTPEKIQRRVECDLHYIENWSILRDAYILMMTPISLISKSEAAY</sequence>
<evidence type="ECO:0000256" key="7">
    <source>
        <dbReference type="ARBA" id="ARBA00023169"/>
    </source>
</evidence>
<dbReference type="Pfam" id="PF13727">
    <property type="entry name" value="CoA_binding_3"/>
    <property type="match status" value="1"/>
</dbReference>
<dbReference type="GO" id="GO:0016780">
    <property type="term" value="F:phosphotransferase activity, for other substituted phosphate groups"/>
    <property type="evidence" value="ECO:0007669"/>
    <property type="project" value="TreeGrafter"/>
</dbReference>